<dbReference type="InterPro" id="IPR016024">
    <property type="entry name" value="ARM-type_fold"/>
</dbReference>
<dbReference type="PROSITE" id="PS50837">
    <property type="entry name" value="NACHT"/>
    <property type="match status" value="1"/>
</dbReference>
<dbReference type="Proteomes" id="UP001519654">
    <property type="component" value="Unassembled WGS sequence"/>
</dbReference>
<feature type="domain" description="NACHT" evidence="2">
    <location>
        <begin position="181"/>
        <end position="314"/>
    </location>
</feature>
<sequence>MAEGGHWVSAATGSNGRNDRSAQRQAYAEALRALVKSCPGTQAEFATSVHISASHLSSILAGTRLPATELAQLIAGRSAEPARLHRLYAEARGLEFSADEMPAVLTDLLQSMQQVGDELPYLLQNYRRLSLSTLYVRQTVSSPAETQRSREESPEEQGWVEAARRVSTLAQPFDEVFEENDHLVIEGGAGLGKTTLARRLVVRLADGLSDPENSAAQPRLIPLLLPARVLAPHITKPWNAALTAAVADEYGAFSDEELPPTLFSSGVRDHRWLIVIDALDEIPDPVDRDQLITAVARRMSTTGTPARFLITTRPLGLGETARLSGAGFFELQPFDKESLKRFAHHWFDSKGAVAAEHFLEQVRAAGLTEILEVPLLAAIAANAHESEPERPLPSSRYALYEGYIQRFADSRLKPHSDALLALSGDSEVAQRLGSASTSLFEHLAVQYLAADTPLREVAATYLTDRQIVQAPLPPARHEALMEWLTQSGLLIRSGHRLRFLHQTFAEHLAATAQAKDLPDSFDIALPVWSDLIRGLSLEDDATSLVVLHYLHLGKDSDGIIRTLLSGTIVQRYRAGDLIAQGAPCLDERLDEYLAYLTKMIATSPIDLDDRLRKLGGLLGRQSVRSWLVGLLSMEPPLDYESNIAVVDLLREHAPEAWHIGIELLTGYLDKSCPRRQRHLAARTLTKFGGETRGRATEALRTLSGPRNTKLTRFEAADALAKLGTAEHEEAARVLESIVSGPSDRHGMQVEAARELAKLGGLHRDRGLVLLTQIAESPMAADERVAAAESLAGLSRQHRDAAVAALVDLCDRPEVPKQLRAEALGVLCSIDPARREWAAHELALFAASPVHGDHDRQRAAVALGKLGRSHRSAALTILTAISSDPTLGGYVRKTSAEAVADLGRSHRSKAIVLLEALVRDVTLTESNRSMAMRALIRLGPEAYPAATQAMREIVTDPGVSHGEWLSTAQLLANMGAEARDGILELCHSLVGSSAVSPDRQAHAAALLATVDVTLLNLAKALISQSCRSISVSRDTAAMAADLLDYWGDHATATAIHERWCNDVVDFHERSYSAFKVVHTDHNRQDVGVRTLTLQAFDPTIDLRSRWGAIDRLVRCGPEAVLTMSRAAAASLSSPVLGHYPFWSDMLELPEAGLDEVLDLLTWHLAAVEHSEATDRIFETLADAGADRLEAARQIVSVQAADKNLNADQRRVAASLLMRTGTEGRESGSAFLRAMTTDSTLAFADRCLALRQYITFSGSTGTVEPLSVLAQERPATSDAAACDLAAIQLLLGSDHRSLGIATLKAIAADHMLHAAHRLQALTTLLEDGAEKSDDLARPLIDLSSSPSTPPDVRLRAWGQLRRLGGPSRATQIKLVTSFATDPATQPSIRIAAGRVLVGNGSEALRELGDTLSRLSDDRTVDSLFRVTAAGRLTKLGQPYRAQALSTLHDISAEQTADGWSRYWAAEMLSRFDLEGRADGLALLEQLAREDLPDPVPAILARVDLTCADDTRVAKTSADLLTLAADRTRPGRVRLEAVEGQMRISPHSHDSAIAALRTMADDSALCGWERRLAAMRLTVFSWETRTQATQTLTRLASDDSVGLWERIDAAAAAARLDESLTTMHAFLRDAGEDRNLPSHDRRHAASSMLKTSRLLHERANAILADLAADVAVEGEQRRWAGELLAGPGRERVLGLSILENLTRDEQQTPGTRVRTWRTLDHLNRRYRTDAVAALNAILGDAKAPPAAKREAARYLMGLPVEFHDLAVDVLWSLANDTATTAADRALAVGTLAVSWQADRTSAGAQLVDCAATSDEGIRMEIATVLVDLDPRHRWESHRLRYDLITGADDQRVRLQTALSLAKNLDGVNIITDLRPDRDLPMASL</sequence>
<dbReference type="SUPFAM" id="SSF48371">
    <property type="entry name" value="ARM repeat"/>
    <property type="match status" value="1"/>
</dbReference>
<evidence type="ECO:0000313" key="3">
    <source>
        <dbReference type="EMBL" id="MBU2667839.1"/>
    </source>
</evidence>
<dbReference type="Pfam" id="PF05729">
    <property type="entry name" value="NACHT"/>
    <property type="match status" value="1"/>
</dbReference>
<protein>
    <submittedName>
        <fullName evidence="3">NACHT domain-containing protein</fullName>
    </submittedName>
</protein>
<keyword evidence="4" id="KW-1185">Reference proteome</keyword>
<accession>A0ABS5YWM2</accession>
<evidence type="ECO:0000259" key="2">
    <source>
        <dbReference type="PROSITE" id="PS50837"/>
    </source>
</evidence>
<comment type="caution">
    <text evidence="3">The sequence shown here is derived from an EMBL/GenBank/DDBJ whole genome shotgun (WGS) entry which is preliminary data.</text>
</comment>
<dbReference type="InterPro" id="IPR007111">
    <property type="entry name" value="NACHT_NTPase"/>
</dbReference>
<dbReference type="EMBL" id="JAHKKG010000010">
    <property type="protein sequence ID" value="MBU2667839.1"/>
    <property type="molecule type" value="Genomic_DNA"/>
</dbReference>
<dbReference type="Gene3D" id="3.40.50.300">
    <property type="entry name" value="P-loop containing nucleotide triphosphate hydrolases"/>
    <property type="match status" value="1"/>
</dbReference>
<evidence type="ECO:0000313" key="4">
    <source>
        <dbReference type="Proteomes" id="UP001519654"/>
    </source>
</evidence>
<dbReference type="InterPro" id="IPR027417">
    <property type="entry name" value="P-loop_NTPase"/>
</dbReference>
<dbReference type="InterPro" id="IPR004155">
    <property type="entry name" value="PBS_lyase_HEAT"/>
</dbReference>
<dbReference type="PANTHER" id="PTHR46844:SF1">
    <property type="entry name" value="SLR5058 PROTEIN"/>
    <property type="match status" value="1"/>
</dbReference>
<reference evidence="3 4" key="1">
    <citation type="submission" date="2021-06" db="EMBL/GenBank/DDBJ databases">
        <title>Actinoplanes lichenicola sp. nov., and Actinoplanes ovalisporus sp. nov., isolated from lichen in Thailand.</title>
        <authorList>
            <person name="Saeng-In P."/>
            <person name="Kanchanasin P."/>
            <person name="Yuki M."/>
            <person name="Kudo T."/>
            <person name="Ohkuma M."/>
            <person name="Phongsopitanun W."/>
            <person name="Tanasupawat S."/>
        </authorList>
    </citation>
    <scope>NUCLEOTIDE SEQUENCE [LARGE SCALE GENOMIC DNA]</scope>
    <source>
        <strain evidence="3 4">NBRC 110975</strain>
    </source>
</reference>
<dbReference type="RefSeq" id="WP_215792106.1">
    <property type="nucleotide sequence ID" value="NZ_JAHKKG010000010.1"/>
</dbReference>
<evidence type="ECO:0000256" key="1">
    <source>
        <dbReference type="SAM" id="MobiDB-lite"/>
    </source>
</evidence>
<proteinExistence type="predicted"/>
<dbReference type="SMART" id="SM00567">
    <property type="entry name" value="EZ_HEAT"/>
    <property type="match status" value="6"/>
</dbReference>
<gene>
    <name evidence="3" type="ORF">KOI35_30440</name>
</gene>
<dbReference type="CDD" id="cd00093">
    <property type="entry name" value="HTH_XRE"/>
    <property type="match status" value="1"/>
</dbReference>
<name>A0ABS5YWM2_9ACTN</name>
<dbReference type="SUPFAM" id="SSF52540">
    <property type="entry name" value="P-loop containing nucleoside triphosphate hydrolases"/>
    <property type="match status" value="1"/>
</dbReference>
<feature type="region of interest" description="Disordered" evidence="1">
    <location>
        <begin position="1"/>
        <end position="23"/>
    </location>
</feature>
<dbReference type="PANTHER" id="PTHR46844">
    <property type="entry name" value="SLR5058 PROTEIN"/>
    <property type="match status" value="1"/>
</dbReference>
<organism evidence="3 4">
    <name type="scientific">Paractinoplanes bogorensis</name>
    <dbReference type="NCBI Taxonomy" id="1610840"/>
    <lineage>
        <taxon>Bacteria</taxon>
        <taxon>Bacillati</taxon>
        <taxon>Actinomycetota</taxon>
        <taxon>Actinomycetes</taxon>
        <taxon>Micromonosporales</taxon>
        <taxon>Micromonosporaceae</taxon>
        <taxon>Paractinoplanes</taxon>
    </lineage>
</organism>
<dbReference type="InterPro" id="IPR001387">
    <property type="entry name" value="Cro/C1-type_HTH"/>
</dbReference>